<reference evidence="1 2" key="1">
    <citation type="submission" date="2019-06" db="EMBL/GenBank/DDBJ databases">
        <authorList>
            <person name="Jiang L."/>
        </authorList>
    </citation>
    <scope>NUCLEOTIDE SEQUENCE [LARGE SCALE GENOMIC DNA]</scope>
    <source>
        <strain evidence="1 2">YIM 48858</strain>
    </source>
</reference>
<proteinExistence type="predicted"/>
<dbReference type="AlphaFoldDB" id="A0A5C4NK83"/>
<protein>
    <recommendedName>
        <fullName evidence="3">Tyrosine specific protein phosphatases domain-containing protein</fullName>
    </recommendedName>
</protein>
<dbReference type="Gene3D" id="3.90.190.10">
    <property type="entry name" value="Protein tyrosine phosphatase superfamily"/>
    <property type="match status" value="1"/>
</dbReference>
<dbReference type="Proteomes" id="UP000305709">
    <property type="component" value="Unassembled WGS sequence"/>
</dbReference>
<evidence type="ECO:0000313" key="1">
    <source>
        <dbReference type="EMBL" id="TNC73077.1"/>
    </source>
</evidence>
<sequence>MGRIERLLRGAPDAALVGVRRDAHAAPCAATLRQLPEVFRRLERPFLLHCKSGADRSGLARALCVLHEGAAVAQARRHLSLRYLHMCRASAGVLGRVLDHRSRWLEQGPSGIENWVRSGYDPEAAQAGFER</sequence>
<name>A0A5C4NK83_9RHOB</name>
<dbReference type="EMBL" id="VDFV01000005">
    <property type="protein sequence ID" value="TNC73077.1"/>
    <property type="molecule type" value="Genomic_DNA"/>
</dbReference>
<evidence type="ECO:0000313" key="2">
    <source>
        <dbReference type="Proteomes" id="UP000305709"/>
    </source>
</evidence>
<dbReference type="RefSeq" id="WP_139080955.1">
    <property type="nucleotide sequence ID" value="NZ_VDFV01000005.1"/>
</dbReference>
<dbReference type="OrthoDB" id="9814896at2"/>
<dbReference type="InterPro" id="IPR029021">
    <property type="entry name" value="Prot-tyrosine_phosphatase-like"/>
</dbReference>
<dbReference type="InterPro" id="IPR016130">
    <property type="entry name" value="Tyr_Pase_AS"/>
</dbReference>
<dbReference type="SUPFAM" id="SSF52799">
    <property type="entry name" value="(Phosphotyrosine protein) phosphatases II"/>
    <property type="match status" value="1"/>
</dbReference>
<organism evidence="1 2">
    <name type="scientific">Rubellimicrobium roseum</name>
    <dbReference type="NCBI Taxonomy" id="687525"/>
    <lineage>
        <taxon>Bacteria</taxon>
        <taxon>Pseudomonadati</taxon>
        <taxon>Pseudomonadota</taxon>
        <taxon>Alphaproteobacteria</taxon>
        <taxon>Rhodobacterales</taxon>
        <taxon>Roseobacteraceae</taxon>
        <taxon>Rubellimicrobium</taxon>
    </lineage>
</organism>
<evidence type="ECO:0008006" key="3">
    <source>
        <dbReference type="Google" id="ProtNLM"/>
    </source>
</evidence>
<comment type="caution">
    <text evidence="1">The sequence shown here is derived from an EMBL/GenBank/DDBJ whole genome shotgun (WGS) entry which is preliminary data.</text>
</comment>
<gene>
    <name evidence="1" type="ORF">FHG71_07230</name>
</gene>
<accession>A0A5C4NK83</accession>
<dbReference type="PROSITE" id="PS00383">
    <property type="entry name" value="TYR_PHOSPHATASE_1"/>
    <property type="match status" value="1"/>
</dbReference>
<keyword evidence="2" id="KW-1185">Reference proteome</keyword>